<dbReference type="AlphaFoldDB" id="A0A2P4YG64"/>
<evidence type="ECO:0000313" key="2">
    <source>
        <dbReference type="Proteomes" id="UP000237271"/>
    </source>
</evidence>
<name>A0A2P4YG64_9STRA</name>
<gene>
    <name evidence="1" type="ORF">PHPALM_5931</name>
</gene>
<comment type="caution">
    <text evidence="1">The sequence shown here is derived from an EMBL/GenBank/DDBJ whole genome shotgun (WGS) entry which is preliminary data.</text>
</comment>
<protein>
    <submittedName>
        <fullName evidence="1">Uncharacterized protein</fullName>
    </submittedName>
</protein>
<organism evidence="1 2">
    <name type="scientific">Phytophthora palmivora</name>
    <dbReference type="NCBI Taxonomy" id="4796"/>
    <lineage>
        <taxon>Eukaryota</taxon>
        <taxon>Sar</taxon>
        <taxon>Stramenopiles</taxon>
        <taxon>Oomycota</taxon>
        <taxon>Peronosporomycetes</taxon>
        <taxon>Peronosporales</taxon>
        <taxon>Peronosporaceae</taxon>
        <taxon>Phytophthora</taxon>
    </lineage>
</organism>
<reference evidence="1 2" key="1">
    <citation type="journal article" date="2017" name="Genome Biol. Evol.">
        <title>Phytophthora megakarya and P. palmivora, closely related causal agents of cacao black pod rot, underwent increases in genome sizes and gene numbers by different mechanisms.</title>
        <authorList>
            <person name="Ali S.S."/>
            <person name="Shao J."/>
            <person name="Lary D.J."/>
            <person name="Kronmiller B."/>
            <person name="Shen D."/>
            <person name="Strem M.D."/>
            <person name="Amoako-Attah I."/>
            <person name="Akrofi A.Y."/>
            <person name="Begoude B.A."/>
            <person name="Ten Hoopen G.M."/>
            <person name="Coulibaly K."/>
            <person name="Kebe B.I."/>
            <person name="Melnick R.L."/>
            <person name="Guiltinan M.J."/>
            <person name="Tyler B.M."/>
            <person name="Meinhardt L.W."/>
            <person name="Bailey B.A."/>
        </authorList>
    </citation>
    <scope>NUCLEOTIDE SEQUENCE [LARGE SCALE GENOMIC DNA]</scope>
    <source>
        <strain evidence="2">sbr112.9</strain>
    </source>
</reference>
<proteinExistence type="predicted"/>
<sequence>MILGTEVLKDFKDVIDLETDSVTLEAMGEVFPDSLYCDGQKVIAEVGNASTEDVVIKAGGLVATVTLMPETAFDYETTTRERYAIIEFDYITSKSEVRDSIPALKNVLREDLEVDFSESKLSDEQKKIFKSILESFAALFVETSLKPGRADLLVFSINTGDHPPIKQ</sequence>
<evidence type="ECO:0000313" key="1">
    <source>
        <dbReference type="EMBL" id="POM76793.1"/>
    </source>
</evidence>
<dbReference type="OrthoDB" id="120299at2759"/>
<dbReference type="EMBL" id="NCKW01003392">
    <property type="protein sequence ID" value="POM76793.1"/>
    <property type="molecule type" value="Genomic_DNA"/>
</dbReference>
<keyword evidence="2" id="KW-1185">Reference proteome</keyword>
<dbReference type="Proteomes" id="UP000237271">
    <property type="component" value="Unassembled WGS sequence"/>
</dbReference>
<accession>A0A2P4YG64</accession>